<keyword evidence="4" id="KW-1015">Disulfide bond</keyword>
<name>A0A7M5VAP9_9CNID</name>
<feature type="binding site" evidence="5">
    <location>
        <position position="170"/>
    </location>
    <ligand>
        <name>Zn(2+)</name>
        <dbReference type="ChEBI" id="CHEBI:29105"/>
        <note>catalytic</note>
    </ligand>
</feature>
<dbReference type="InterPro" id="IPR008979">
    <property type="entry name" value="Galactose-bd-like_sf"/>
</dbReference>
<dbReference type="PROSITE" id="PS50022">
    <property type="entry name" value="FA58C_3"/>
    <property type="match status" value="1"/>
</dbReference>
<dbReference type="PROSITE" id="PS01285">
    <property type="entry name" value="FA58C_1"/>
    <property type="match status" value="1"/>
</dbReference>
<dbReference type="SMART" id="SM00235">
    <property type="entry name" value="ZnMc"/>
    <property type="match status" value="1"/>
</dbReference>
<dbReference type="InterPro" id="IPR024079">
    <property type="entry name" value="MetalloPept_cat_dom_sf"/>
</dbReference>
<dbReference type="SUPFAM" id="SSF49785">
    <property type="entry name" value="Galactose-binding domain-like"/>
    <property type="match status" value="1"/>
</dbReference>
<dbReference type="InterPro" id="IPR006026">
    <property type="entry name" value="Peptidase_Metallo"/>
</dbReference>
<evidence type="ECO:0000256" key="1">
    <source>
        <dbReference type="ARBA" id="ARBA00002657"/>
    </source>
</evidence>
<feature type="domain" description="ShKT" evidence="8">
    <location>
        <begin position="285"/>
        <end position="320"/>
    </location>
</feature>
<dbReference type="OrthoDB" id="291007at2759"/>
<sequence length="702" mass="78533">MWLNILLCMIAFQNAVLAFEFGKEPEESPQQSPPNHLFFGDVQLNGRQKVALKHHYNMGGSSSSSNVFGADNRINRRWTNAVIPYEIDCSLENLDDAMDSIKKAMQEWEAKTCIRFVKRTNEKYFLQFFRNTHCWGNVGMTSYTKISVGHGCEFQHVMTHEIGHVVGFYHEQNRKDRDQYVKVHWENIGQFKDAFDIVQNTDSLGVPYDYESIMHYPWHAFSANGKKTMTPLKSLNGKTPYVALSALDAKQTSLMYDCSAVERKRKQARMKRHAGRIPMQDSNACVDENTSCDGWAKAGYCSTNDYVQQHCKKSCGSPSCQGGSGNSGSCVDQRSECGDWASMGYCKTSDTVRMACKKSCGSCTDNGGNGGNGGGNGGSGNSGDCVDERKECPEWAGMGHCSLSETVKNACRKSCNPSCSKNEMCKDEDHDCGDWASAGHCVTNPTVKRLCPRSCDNCNGRPTYPPTQRPNPTVTVPTTPSVYRRYLGYGKLCIDDDSRCPYWKSIGECQRNPSWMNSHCMITCGVSKCDSGIQRPPGSCSNPLGLSYDGTGNFKIPDSAFSSRTDFHPGRGWVASAANARLYMPDNSTSKRIGSWCSNSYDDAKTDFLQVDLGQMRTITYIATQGRYKYFERVSKFKIEYSTDGRSFTPYIQDGSQKVFDGNCDHVTPVLNQFKRSIRARYIKYIPVEYNFACVRMELYGC</sequence>
<dbReference type="EC" id="3.4.24.-" evidence="6"/>
<comment type="caution">
    <text evidence="4">Lacks conserved residue(s) required for the propagation of feature annotation.</text>
</comment>
<dbReference type="Gene3D" id="3.40.390.10">
    <property type="entry name" value="Collagenase (Catalytic Domain)"/>
    <property type="match status" value="1"/>
</dbReference>
<dbReference type="SUPFAM" id="SSF55486">
    <property type="entry name" value="Metalloproteases ('zincins'), catalytic domain"/>
    <property type="match status" value="1"/>
</dbReference>
<reference evidence="10" key="1">
    <citation type="submission" date="2021-01" db="UniProtKB">
        <authorList>
            <consortium name="EnsemblMetazoa"/>
        </authorList>
    </citation>
    <scope>IDENTIFICATION</scope>
</reference>
<feature type="binding site" evidence="5">
    <location>
        <position position="164"/>
    </location>
    <ligand>
        <name>Zn(2+)</name>
        <dbReference type="ChEBI" id="CHEBI:29105"/>
        <note>catalytic</note>
    </ligand>
</feature>
<keyword evidence="2 5" id="KW-0645">Protease</keyword>
<keyword evidence="6" id="KW-0732">Signal</keyword>
<feature type="domain" description="ShKT" evidence="8">
    <location>
        <begin position="385"/>
        <end position="419"/>
    </location>
</feature>
<keyword evidence="5 6" id="KW-0479">Metal-binding</keyword>
<dbReference type="InterPro" id="IPR034035">
    <property type="entry name" value="Astacin-like_dom"/>
</dbReference>
<feature type="domain" description="ShKT" evidence="8">
    <location>
        <begin position="493"/>
        <end position="529"/>
    </location>
</feature>
<feature type="active site" evidence="5">
    <location>
        <position position="161"/>
    </location>
</feature>
<dbReference type="PROSITE" id="PS51670">
    <property type="entry name" value="SHKT"/>
    <property type="match status" value="5"/>
</dbReference>
<evidence type="ECO:0000259" key="9">
    <source>
        <dbReference type="PROSITE" id="PS51864"/>
    </source>
</evidence>
<dbReference type="Pfam" id="PF01400">
    <property type="entry name" value="Astacin"/>
    <property type="match status" value="1"/>
</dbReference>
<keyword evidence="11" id="KW-1185">Reference proteome</keyword>
<dbReference type="PROSITE" id="PS51864">
    <property type="entry name" value="ASTACIN"/>
    <property type="match status" value="1"/>
</dbReference>
<evidence type="ECO:0000259" key="7">
    <source>
        <dbReference type="PROSITE" id="PS50022"/>
    </source>
</evidence>
<dbReference type="Proteomes" id="UP000594262">
    <property type="component" value="Unplaced"/>
</dbReference>
<dbReference type="GO" id="GO:0004222">
    <property type="term" value="F:metalloendopeptidase activity"/>
    <property type="evidence" value="ECO:0007669"/>
    <property type="project" value="UniProtKB-UniRule"/>
</dbReference>
<dbReference type="PRINTS" id="PR00480">
    <property type="entry name" value="ASTACIN"/>
</dbReference>
<dbReference type="PANTHER" id="PTHR10127">
    <property type="entry name" value="DISCOIDIN, CUB, EGF, LAMININ , AND ZINC METALLOPROTEASE DOMAIN CONTAINING"/>
    <property type="match status" value="1"/>
</dbReference>
<dbReference type="CDD" id="cd00057">
    <property type="entry name" value="FA58C"/>
    <property type="match status" value="1"/>
</dbReference>
<dbReference type="GO" id="GO:0006508">
    <property type="term" value="P:proteolysis"/>
    <property type="evidence" value="ECO:0007669"/>
    <property type="project" value="UniProtKB-KW"/>
</dbReference>
<feature type="binding site" evidence="5">
    <location>
        <position position="160"/>
    </location>
    <ligand>
        <name>Zn(2+)</name>
        <dbReference type="ChEBI" id="CHEBI:29105"/>
        <note>catalytic</note>
    </ligand>
</feature>
<dbReference type="Gene3D" id="1.10.10.1940">
    <property type="match status" value="1"/>
</dbReference>
<keyword evidence="5 6" id="KW-0862">Zinc</keyword>
<protein>
    <recommendedName>
        <fullName evidence="6">Metalloendopeptidase</fullName>
        <ecNumber evidence="6">3.4.24.-</ecNumber>
    </recommendedName>
</protein>
<accession>A0A7M5VAP9</accession>
<dbReference type="SMART" id="SM00231">
    <property type="entry name" value="FA58C"/>
    <property type="match status" value="1"/>
</dbReference>
<dbReference type="InterPro" id="IPR001506">
    <property type="entry name" value="Peptidase_M12A"/>
</dbReference>
<dbReference type="FunFam" id="3.40.390.10:FF:000114">
    <property type="entry name" value="Metalloendopeptidase"/>
    <property type="match status" value="1"/>
</dbReference>
<dbReference type="GeneID" id="136807917"/>
<feature type="chain" id="PRO_5029934393" description="Metalloendopeptidase" evidence="6">
    <location>
        <begin position="19"/>
        <end position="702"/>
    </location>
</feature>
<dbReference type="CDD" id="cd04280">
    <property type="entry name" value="ZnMc_astacin_like"/>
    <property type="match status" value="1"/>
</dbReference>
<proteinExistence type="predicted"/>
<dbReference type="PANTHER" id="PTHR10127:SF893">
    <property type="entry name" value="METALLOENDOPEPTIDASE"/>
    <property type="match status" value="1"/>
</dbReference>
<keyword evidence="5 6" id="KW-0482">Metalloprotease</keyword>
<comment type="cofactor">
    <cofactor evidence="5 6">
        <name>Zn(2+)</name>
        <dbReference type="ChEBI" id="CHEBI:29105"/>
    </cofactor>
    <text evidence="5 6">Binds 1 zinc ion per subunit.</text>
</comment>
<dbReference type="Gene3D" id="2.60.120.260">
    <property type="entry name" value="Galactose-binding domain-like"/>
    <property type="match status" value="1"/>
</dbReference>
<dbReference type="AlphaFoldDB" id="A0A7M5VAP9"/>
<dbReference type="Pfam" id="PF00754">
    <property type="entry name" value="F5_F8_type_C"/>
    <property type="match status" value="1"/>
</dbReference>
<organism evidence="10 11">
    <name type="scientific">Clytia hemisphaerica</name>
    <dbReference type="NCBI Taxonomy" id="252671"/>
    <lineage>
        <taxon>Eukaryota</taxon>
        <taxon>Metazoa</taxon>
        <taxon>Cnidaria</taxon>
        <taxon>Hydrozoa</taxon>
        <taxon>Hydroidolina</taxon>
        <taxon>Leptothecata</taxon>
        <taxon>Obeliida</taxon>
        <taxon>Clytiidae</taxon>
        <taxon>Clytia</taxon>
    </lineage>
</organism>
<dbReference type="GO" id="GO:0008270">
    <property type="term" value="F:zinc ion binding"/>
    <property type="evidence" value="ECO:0007669"/>
    <property type="project" value="UniProtKB-UniRule"/>
</dbReference>
<dbReference type="InterPro" id="IPR003582">
    <property type="entry name" value="ShKT_dom"/>
</dbReference>
<comment type="function">
    <text evidence="1">Metalloprotease.</text>
</comment>
<evidence type="ECO:0000256" key="6">
    <source>
        <dbReference type="RuleBase" id="RU361183"/>
    </source>
</evidence>
<feature type="signal peptide" evidence="6">
    <location>
        <begin position="1"/>
        <end position="18"/>
    </location>
</feature>
<keyword evidence="3 5" id="KW-0378">Hydrolase</keyword>
<feature type="domain" description="Peptidase M12A" evidence="9">
    <location>
        <begin position="72"/>
        <end position="259"/>
    </location>
</feature>
<dbReference type="EnsemblMetazoa" id="CLYHEMT005603.1">
    <property type="protein sequence ID" value="CLYHEMP005603.1"/>
    <property type="gene ID" value="CLYHEMG005603"/>
</dbReference>
<feature type="domain" description="ShKT" evidence="8">
    <location>
        <begin position="330"/>
        <end position="363"/>
    </location>
</feature>
<feature type="disulfide bond" evidence="4">
    <location>
        <begin position="385"/>
        <end position="419"/>
    </location>
</feature>
<dbReference type="Pfam" id="PF01549">
    <property type="entry name" value="ShK"/>
    <property type="match status" value="5"/>
</dbReference>
<evidence type="ECO:0000256" key="5">
    <source>
        <dbReference type="PROSITE-ProRule" id="PRU01211"/>
    </source>
</evidence>
<dbReference type="SMART" id="SM00254">
    <property type="entry name" value="ShKT"/>
    <property type="match status" value="5"/>
</dbReference>
<evidence type="ECO:0000256" key="4">
    <source>
        <dbReference type="PROSITE-ProRule" id="PRU01005"/>
    </source>
</evidence>
<dbReference type="InterPro" id="IPR000421">
    <property type="entry name" value="FA58C"/>
</dbReference>
<evidence type="ECO:0000256" key="3">
    <source>
        <dbReference type="ARBA" id="ARBA00022801"/>
    </source>
</evidence>
<feature type="domain" description="F5/8 type C" evidence="7">
    <location>
        <begin position="540"/>
        <end position="702"/>
    </location>
</feature>
<evidence type="ECO:0000313" key="11">
    <source>
        <dbReference type="Proteomes" id="UP000594262"/>
    </source>
</evidence>
<evidence type="ECO:0000256" key="2">
    <source>
        <dbReference type="ARBA" id="ARBA00022670"/>
    </source>
</evidence>
<evidence type="ECO:0000313" key="10">
    <source>
        <dbReference type="EnsemblMetazoa" id="CLYHEMP005603.1"/>
    </source>
</evidence>
<evidence type="ECO:0000259" key="8">
    <source>
        <dbReference type="PROSITE" id="PS51670"/>
    </source>
</evidence>
<dbReference type="RefSeq" id="XP_066920638.1">
    <property type="nucleotide sequence ID" value="XM_067064537.1"/>
</dbReference>
<feature type="domain" description="ShKT" evidence="8">
    <location>
        <begin position="425"/>
        <end position="458"/>
    </location>
</feature>